<dbReference type="PANTHER" id="PTHR43221:SF1">
    <property type="entry name" value="PROTEASE HTPX"/>
    <property type="match status" value="1"/>
</dbReference>
<feature type="transmembrane region" description="Helical" evidence="12">
    <location>
        <begin position="196"/>
        <end position="216"/>
    </location>
</feature>
<dbReference type="InterPro" id="IPR001915">
    <property type="entry name" value="Peptidase_M48"/>
</dbReference>
<feature type="transmembrane region" description="Helical" evidence="12">
    <location>
        <begin position="20"/>
        <end position="40"/>
    </location>
</feature>
<keyword evidence="15" id="KW-1185">Reference proteome</keyword>
<keyword evidence="3 11" id="KW-0645">Protease</keyword>
<evidence type="ECO:0000256" key="7">
    <source>
        <dbReference type="ARBA" id="ARBA00022833"/>
    </source>
</evidence>
<dbReference type="Proteomes" id="UP000198771">
    <property type="component" value="Unassembled WGS sequence"/>
</dbReference>
<keyword evidence="9 11" id="KW-0482">Metalloprotease</keyword>
<accession>A0A1G6E2A5</accession>
<evidence type="ECO:0000256" key="5">
    <source>
        <dbReference type="ARBA" id="ARBA00022723"/>
    </source>
</evidence>
<dbReference type="GO" id="GO:0046872">
    <property type="term" value="F:metal ion binding"/>
    <property type="evidence" value="ECO:0007669"/>
    <property type="project" value="UniProtKB-KW"/>
</dbReference>
<comment type="subcellular location">
    <subcellularLocation>
        <location evidence="1">Cell membrane</location>
        <topology evidence="1">Multi-pass membrane protein</topology>
    </subcellularLocation>
</comment>
<dbReference type="GO" id="GO:0005886">
    <property type="term" value="C:plasma membrane"/>
    <property type="evidence" value="ECO:0007669"/>
    <property type="project" value="UniProtKB-SubCell"/>
</dbReference>
<evidence type="ECO:0000256" key="2">
    <source>
        <dbReference type="ARBA" id="ARBA00022475"/>
    </source>
</evidence>
<evidence type="ECO:0000259" key="13">
    <source>
        <dbReference type="Pfam" id="PF01435"/>
    </source>
</evidence>
<evidence type="ECO:0000256" key="1">
    <source>
        <dbReference type="ARBA" id="ARBA00004651"/>
    </source>
</evidence>
<dbReference type="EMBL" id="FMXO01000015">
    <property type="protein sequence ID" value="SDB51579.1"/>
    <property type="molecule type" value="Genomic_DNA"/>
</dbReference>
<dbReference type="RefSeq" id="WP_092122419.1">
    <property type="nucleotide sequence ID" value="NZ_FMXO01000015.1"/>
</dbReference>
<evidence type="ECO:0000313" key="14">
    <source>
        <dbReference type="EMBL" id="SDB51579.1"/>
    </source>
</evidence>
<name>A0A1G6E2A5_9BACT</name>
<dbReference type="OrthoDB" id="15218at2"/>
<gene>
    <name evidence="14" type="ORF">SAMN05660653_02556</name>
</gene>
<sequence>MDSFRINRADWKRRNLHNRLQAGLLLISMSGFLGLLGYILFGSQGLWVMLLMSVIPLFWNPSKSPRLVLRLYRARLLHFDQAPALFALVRELSQRAGLPVVPEIFFISNNMINAFSVGNRKASAVAVTNGLLQSLRPREIVGVLAHEISHIANNDLRVMVLADLITRMASFLSLIGQFLLFLNLPLILMAEAHVDWWAVLLLVFAPQIMLLAQLGLSRTREYDADMQAVQLTDDPEGLASALYKVEDHQVSIFRRLWPGARLPQNSWLRTHPPTEKRVQRLLALHSSSKRKPGQVYSA</sequence>
<dbReference type="InterPro" id="IPR050083">
    <property type="entry name" value="HtpX_protease"/>
</dbReference>
<evidence type="ECO:0000256" key="3">
    <source>
        <dbReference type="ARBA" id="ARBA00022670"/>
    </source>
</evidence>
<evidence type="ECO:0000313" key="15">
    <source>
        <dbReference type="Proteomes" id="UP000198771"/>
    </source>
</evidence>
<keyword evidence="4 12" id="KW-0812">Transmembrane</keyword>
<reference evidence="14 15" key="1">
    <citation type="submission" date="2016-10" db="EMBL/GenBank/DDBJ databases">
        <authorList>
            <person name="de Groot N.N."/>
        </authorList>
    </citation>
    <scope>NUCLEOTIDE SEQUENCE [LARGE SCALE GENOMIC DNA]</scope>
    <source>
        <strain evidence="14 15">ASO4-2</strain>
    </source>
</reference>
<dbReference type="PANTHER" id="PTHR43221">
    <property type="entry name" value="PROTEASE HTPX"/>
    <property type="match status" value="1"/>
</dbReference>
<dbReference type="Pfam" id="PF01435">
    <property type="entry name" value="Peptidase_M48"/>
    <property type="match status" value="1"/>
</dbReference>
<keyword evidence="7 11" id="KW-0862">Zinc</keyword>
<dbReference type="GO" id="GO:0006508">
    <property type="term" value="P:proteolysis"/>
    <property type="evidence" value="ECO:0007669"/>
    <property type="project" value="UniProtKB-KW"/>
</dbReference>
<keyword evidence="14" id="KW-0346">Stress response</keyword>
<comment type="similarity">
    <text evidence="11">Belongs to the peptidase M48 family.</text>
</comment>
<proteinExistence type="inferred from homology"/>
<keyword evidence="5" id="KW-0479">Metal-binding</keyword>
<keyword evidence="10 12" id="KW-0472">Membrane</keyword>
<evidence type="ECO:0000256" key="12">
    <source>
        <dbReference type="SAM" id="Phobius"/>
    </source>
</evidence>
<keyword evidence="6 11" id="KW-0378">Hydrolase</keyword>
<evidence type="ECO:0000256" key="8">
    <source>
        <dbReference type="ARBA" id="ARBA00022989"/>
    </source>
</evidence>
<keyword evidence="8 12" id="KW-1133">Transmembrane helix</keyword>
<protein>
    <submittedName>
        <fullName evidence="14">Heat shock protein HtpX</fullName>
    </submittedName>
</protein>
<dbReference type="STRING" id="617002.SAMN05660653_02556"/>
<feature type="transmembrane region" description="Helical" evidence="12">
    <location>
        <begin position="46"/>
        <end position="62"/>
    </location>
</feature>
<feature type="transmembrane region" description="Helical" evidence="12">
    <location>
        <begin position="169"/>
        <end position="190"/>
    </location>
</feature>
<evidence type="ECO:0000256" key="9">
    <source>
        <dbReference type="ARBA" id="ARBA00023049"/>
    </source>
</evidence>
<dbReference type="Gene3D" id="3.30.2010.10">
    <property type="entry name" value="Metalloproteases ('zincins'), catalytic domain"/>
    <property type="match status" value="1"/>
</dbReference>
<dbReference type="AlphaFoldDB" id="A0A1G6E2A5"/>
<dbReference type="GO" id="GO:0004222">
    <property type="term" value="F:metalloendopeptidase activity"/>
    <property type="evidence" value="ECO:0007669"/>
    <property type="project" value="InterPro"/>
</dbReference>
<comment type="cofactor">
    <cofactor evidence="11">
        <name>Zn(2+)</name>
        <dbReference type="ChEBI" id="CHEBI:29105"/>
    </cofactor>
    <text evidence="11">Binds 1 zinc ion per subunit.</text>
</comment>
<keyword evidence="2" id="KW-1003">Cell membrane</keyword>
<evidence type="ECO:0000256" key="10">
    <source>
        <dbReference type="ARBA" id="ARBA00023136"/>
    </source>
</evidence>
<organism evidence="14 15">
    <name type="scientific">Desulfonatronum thiosulfatophilum</name>
    <dbReference type="NCBI Taxonomy" id="617002"/>
    <lineage>
        <taxon>Bacteria</taxon>
        <taxon>Pseudomonadati</taxon>
        <taxon>Thermodesulfobacteriota</taxon>
        <taxon>Desulfovibrionia</taxon>
        <taxon>Desulfovibrionales</taxon>
        <taxon>Desulfonatronaceae</taxon>
        <taxon>Desulfonatronum</taxon>
    </lineage>
</organism>
<feature type="domain" description="Peptidase M48" evidence="13">
    <location>
        <begin position="84"/>
        <end position="283"/>
    </location>
</feature>
<evidence type="ECO:0000256" key="6">
    <source>
        <dbReference type="ARBA" id="ARBA00022801"/>
    </source>
</evidence>
<evidence type="ECO:0000256" key="4">
    <source>
        <dbReference type="ARBA" id="ARBA00022692"/>
    </source>
</evidence>
<evidence type="ECO:0000256" key="11">
    <source>
        <dbReference type="RuleBase" id="RU003983"/>
    </source>
</evidence>
<dbReference type="CDD" id="cd07339">
    <property type="entry name" value="M48B_HtpX_like"/>
    <property type="match status" value="1"/>
</dbReference>